<dbReference type="Proteomes" id="UP000051295">
    <property type="component" value="Unassembled WGS sequence"/>
</dbReference>
<dbReference type="Pfam" id="PF09537">
    <property type="entry name" value="DUF2383"/>
    <property type="match status" value="1"/>
</dbReference>
<dbReference type="PATRIC" id="fig|1641875.4.peg.3235"/>
<sequence length="145" mass="16196">MTLVTSAEYRDALAKLQVRIKDTLAGYDEILDRAEPDIHPLMKSFCAAHAAHEADLSARLRKHGCVPDEDGSFFSTVQRFVIKTRAVFDDIDADVLNSVIKGEERILSLYDEAIAAARDEDDIALLSRQRGELHELVQTAHGKFD</sequence>
<feature type="domain" description="DUF2383" evidence="1">
    <location>
        <begin position="11"/>
        <end position="115"/>
    </location>
</feature>
<dbReference type="Gene3D" id="1.20.1260.10">
    <property type="match status" value="1"/>
</dbReference>
<dbReference type="InterPro" id="IPR012347">
    <property type="entry name" value="Ferritin-like"/>
</dbReference>
<dbReference type="InterPro" id="IPR009078">
    <property type="entry name" value="Ferritin-like_SF"/>
</dbReference>
<name>A0A0T5NNF5_9RHOB</name>
<dbReference type="InterPro" id="IPR019052">
    <property type="entry name" value="DUF2383"/>
</dbReference>
<evidence type="ECO:0000259" key="1">
    <source>
        <dbReference type="Pfam" id="PF09537"/>
    </source>
</evidence>
<organism evidence="2 3">
    <name type="scientific">Roseovarius atlanticus</name>
    <dbReference type="NCBI Taxonomy" id="1641875"/>
    <lineage>
        <taxon>Bacteria</taxon>
        <taxon>Pseudomonadati</taxon>
        <taxon>Pseudomonadota</taxon>
        <taxon>Alphaproteobacteria</taxon>
        <taxon>Rhodobacterales</taxon>
        <taxon>Roseobacteraceae</taxon>
        <taxon>Roseovarius</taxon>
    </lineage>
</organism>
<accession>A0A0T5NNF5</accession>
<evidence type="ECO:0000313" key="2">
    <source>
        <dbReference type="EMBL" id="KRS10507.1"/>
    </source>
</evidence>
<dbReference type="STRING" id="1641875.XM53_20825"/>
<protein>
    <recommendedName>
        <fullName evidence="1">DUF2383 domain-containing protein</fullName>
    </recommendedName>
</protein>
<dbReference type="EMBL" id="LAXJ01000030">
    <property type="protein sequence ID" value="KRS10507.1"/>
    <property type="molecule type" value="Genomic_DNA"/>
</dbReference>
<evidence type="ECO:0000313" key="3">
    <source>
        <dbReference type="Proteomes" id="UP000051295"/>
    </source>
</evidence>
<reference evidence="2 3" key="1">
    <citation type="submission" date="2015-04" db="EMBL/GenBank/DDBJ databases">
        <title>The draft genome sequence of Roseovarius sp.R12b.</title>
        <authorList>
            <person name="Li G."/>
            <person name="Lai Q."/>
            <person name="Shao Z."/>
            <person name="Yan P."/>
        </authorList>
    </citation>
    <scope>NUCLEOTIDE SEQUENCE [LARGE SCALE GENOMIC DNA]</scope>
    <source>
        <strain evidence="2 3">R12B</strain>
    </source>
</reference>
<dbReference type="AlphaFoldDB" id="A0A0T5NNF5"/>
<proteinExistence type="predicted"/>
<gene>
    <name evidence="2" type="ORF">XM53_20825</name>
</gene>
<dbReference type="SUPFAM" id="SSF47240">
    <property type="entry name" value="Ferritin-like"/>
    <property type="match status" value="1"/>
</dbReference>
<keyword evidence="3" id="KW-1185">Reference proteome</keyword>
<comment type="caution">
    <text evidence="2">The sequence shown here is derived from an EMBL/GenBank/DDBJ whole genome shotgun (WGS) entry which is preliminary data.</text>
</comment>